<evidence type="ECO:0000313" key="3">
    <source>
        <dbReference type="Proteomes" id="UP001187192"/>
    </source>
</evidence>
<proteinExistence type="predicted"/>
<evidence type="ECO:0000256" key="1">
    <source>
        <dbReference type="SAM" id="MobiDB-lite"/>
    </source>
</evidence>
<dbReference type="AlphaFoldDB" id="A0AA87ZN79"/>
<evidence type="ECO:0000313" key="2">
    <source>
        <dbReference type="EMBL" id="GMN29743.1"/>
    </source>
</evidence>
<gene>
    <name evidence="2" type="ORF">TIFTF001_002538</name>
</gene>
<comment type="caution">
    <text evidence="2">The sequence shown here is derived from an EMBL/GenBank/DDBJ whole genome shotgun (WGS) entry which is preliminary data.</text>
</comment>
<protein>
    <submittedName>
        <fullName evidence="2">Uncharacterized protein</fullName>
    </submittedName>
</protein>
<organism evidence="2 3">
    <name type="scientific">Ficus carica</name>
    <name type="common">Common fig</name>
    <dbReference type="NCBI Taxonomy" id="3494"/>
    <lineage>
        <taxon>Eukaryota</taxon>
        <taxon>Viridiplantae</taxon>
        <taxon>Streptophyta</taxon>
        <taxon>Embryophyta</taxon>
        <taxon>Tracheophyta</taxon>
        <taxon>Spermatophyta</taxon>
        <taxon>Magnoliopsida</taxon>
        <taxon>eudicotyledons</taxon>
        <taxon>Gunneridae</taxon>
        <taxon>Pentapetalae</taxon>
        <taxon>rosids</taxon>
        <taxon>fabids</taxon>
        <taxon>Rosales</taxon>
        <taxon>Moraceae</taxon>
        <taxon>Ficeae</taxon>
        <taxon>Ficus</taxon>
    </lineage>
</organism>
<dbReference type="EMBL" id="BTGU01000002">
    <property type="protein sequence ID" value="GMN29743.1"/>
    <property type="molecule type" value="Genomic_DNA"/>
</dbReference>
<dbReference type="Proteomes" id="UP001187192">
    <property type="component" value="Unassembled WGS sequence"/>
</dbReference>
<accession>A0AA87ZN79</accession>
<feature type="region of interest" description="Disordered" evidence="1">
    <location>
        <begin position="1"/>
        <end position="33"/>
    </location>
</feature>
<reference evidence="2" key="1">
    <citation type="submission" date="2023-07" db="EMBL/GenBank/DDBJ databases">
        <title>draft genome sequence of fig (Ficus carica).</title>
        <authorList>
            <person name="Takahashi T."/>
            <person name="Nishimura K."/>
        </authorList>
    </citation>
    <scope>NUCLEOTIDE SEQUENCE</scope>
</reference>
<keyword evidence="3" id="KW-1185">Reference proteome</keyword>
<name>A0AA87ZN79_FICCA</name>
<feature type="region of interest" description="Disordered" evidence="1">
    <location>
        <begin position="72"/>
        <end position="100"/>
    </location>
</feature>
<sequence>MMMKPSSHKEVHSFEAGIPEKLQLNDDDNDNDGEDVWYQQQLYNFFFRVCSSESVCFPRGLRSFEAGIPQKLQLHDGDGDGNGDGDERECGKQNKEVVQG</sequence>
<feature type="compositionally biased region" description="Basic and acidic residues" evidence="1">
    <location>
        <begin position="88"/>
        <end position="100"/>
    </location>
</feature>